<feature type="region of interest" description="Disordered" evidence="14">
    <location>
        <begin position="249"/>
        <end position="269"/>
    </location>
</feature>
<feature type="transmembrane region" description="Helical" evidence="15">
    <location>
        <begin position="293"/>
        <end position="316"/>
    </location>
</feature>
<keyword evidence="2" id="KW-0813">Transport</keyword>
<evidence type="ECO:0000259" key="16">
    <source>
        <dbReference type="PROSITE" id="PS50893"/>
    </source>
</evidence>
<dbReference type="Proteomes" id="UP001595711">
    <property type="component" value="Unassembled WGS sequence"/>
</dbReference>
<dbReference type="InterPro" id="IPR025857">
    <property type="entry name" value="MacB_PCD"/>
</dbReference>
<evidence type="ECO:0000256" key="11">
    <source>
        <dbReference type="ARBA" id="ARBA00023251"/>
    </source>
</evidence>
<evidence type="ECO:0000256" key="5">
    <source>
        <dbReference type="ARBA" id="ARBA00022692"/>
    </source>
</evidence>
<dbReference type="InterPro" id="IPR003593">
    <property type="entry name" value="AAA+_ATPase"/>
</dbReference>
<reference evidence="18" key="1">
    <citation type="journal article" date="2019" name="Int. J. Syst. Evol. Microbiol.">
        <title>The Global Catalogue of Microorganisms (GCM) 10K type strain sequencing project: providing services to taxonomists for standard genome sequencing and annotation.</title>
        <authorList>
            <consortium name="The Broad Institute Genomics Platform"/>
            <consortium name="The Broad Institute Genome Sequencing Center for Infectious Disease"/>
            <person name="Wu L."/>
            <person name="Ma J."/>
        </authorList>
    </citation>
    <scope>NUCLEOTIDE SEQUENCE [LARGE SCALE GENOMIC DNA]</scope>
    <source>
        <strain evidence="18">KCTC 42182</strain>
    </source>
</reference>
<name>A0ABV7VDH0_9PROT</name>
<dbReference type="InterPro" id="IPR027417">
    <property type="entry name" value="P-loop_NTPase"/>
</dbReference>
<evidence type="ECO:0000256" key="3">
    <source>
        <dbReference type="ARBA" id="ARBA00022475"/>
    </source>
</evidence>
<sequence length="671" mass="71656">MQQRPESTDRPDNRAAGDAAVPIISLRDIRKTFHRGTLAVEVLHGLSLDIHAGEFVAIMGTSGSGKSTLMNLIGLLDRPTSGSYRFDGAEVSALGPDARALLRREAFGFIFQQYNLLPSESATANVEMPAIYAGLPRGERRSRAEMLLTKLGLGDRMDHRPTQLSGGQQQRVSIARALMNGGAVILADEPTGALDSKSGAEVMQLLHDLNDQGHTILLITHDHEVAAQAKRIVEIRDGLIISDRMQPAPEAAAPPATPPVPPKRPQRGRGSGYGLFDVTEAGRMAVQALRSNLLRTLLTLLGIIIGVASVVAMLAIGEGARKSVLDRISAMGTNLLLVRPGAPNIRRADGITATLVAEDAEAILSLPNIAAAVPEYPGSVTIRVANRDYSTVANATTADFPKAHDWPVQEGLFFNSEDVKSYAPVAVLGLTVVKNVFPDTPDPVGRYVLLNNIPFQVIGVMSAKGATPWGADQDDIIYVPLTTGTLRLFGQRYVKTITVQAEDVAKIDATQEAVRDLLIARHKTEDFQIRNMASIIATATETQNTLTILLGSIAAISLLVGGIGVMNIMLVSVTERTREIGVRMATGARRLNIMMQFNSEALAICTLGGLIGIAIGLGTVWLFATLGRPVVYSPEPVLLAFFCAFATGLLFGYLPARKAADLDPVVALAAE</sequence>
<dbReference type="PROSITE" id="PS00211">
    <property type="entry name" value="ABC_TRANSPORTER_1"/>
    <property type="match status" value="1"/>
</dbReference>
<dbReference type="InterPro" id="IPR003439">
    <property type="entry name" value="ABC_transporter-like_ATP-bd"/>
</dbReference>
<organism evidence="17 18">
    <name type="scientific">Ferrovibrio xuzhouensis</name>
    <dbReference type="NCBI Taxonomy" id="1576914"/>
    <lineage>
        <taxon>Bacteria</taxon>
        <taxon>Pseudomonadati</taxon>
        <taxon>Pseudomonadota</taxon>
        <taxon>Alphaproteobacteria</taxon>
        <taxon>Rhodospirillales</taxon>
        <taxon>Rhodospirillaceae</taxon>
        <taxon>Ferrovibrio</taxon>
    </lineage>
</organism>
<dbReference type="CDD" id="cd03255">
    <property type="entry name" value="ABC_MJ0796_LolCDE_FtsE"/>
    <property type="match status" value="1"/>
</dbReference>
<evidence type="ECO:0000256" key="9">
    <source>
        <dbReference type="ARBA" id="ARBA00022989"/>
    </source>
</evidence>
<evidence type="ECO:0000256" key="6">
    <source>
        <dbReference type="ARBA" id="ARBA00022741"/>
    </source>
</evidence>
<dbReference type="Pfam" id="PF12704">
    <property type="entry name" value="MacB_PCD"/>
    <property type="match status" value="1"/>
</dbReference>
<dbReference type="InterPro" id="IPR017911">
    <property type="entry name" value="MacB-like_ATP-bd"/>
</dbReference>
<evidence type="ECO:0000256" key="4">
    <source>
        <dbReference type="ARBA" id="ARBA00022519"/>
    </source>
</evidence>
<evidence type="ECO:0000256" key="7">
    <source>
        <dbReference type="ARBA" id="ARBA00022840"/>
    </source>
</evidence>
<evidence type="ECO:0000256" key="14">
    <source>
        <dbReference type="SAM" id="MobiDB-lite"/>
    </source>
</evidence>
<dbReference type="PROSITE" id="PS50893">
    <property type="entry name" value="ABC_TRANSPORTER_2"/>
    <property type="match status" value="1"/>
</dbReference>
<evidence type="ECO:0000256" key="1">
    <source>
        <dbReference type="ARBA" id="ARBA00004429"/>
    </source>
</evidence>
<keyword evidence="10 15" id="KW-0472">Membrane</keyword>
<dbReference type="InterPro" id="IPR003838">
    <property type="entry name" value="ABC3_permease_C"/>
</dbReference>
<feature type="transmembrane region" description="Helical" evidence="15">
    <location>
        <begin position="548"/>
        <end position="573"/>
    </location>
</feature>
<proteinExistence type="inferred from homology"/>
<keyword evidence="5 15" id="KW-0812">Transmembrane</keyword>
<dbReference type="SMART" id="SM00382">
    <property type="entry name" value="AAA"/>
    <property type="match status" value="1"/>
</dbReference>
<dbReference type="RefSeq" id="WP_379725361.1">
    <property type="nucleotide sequence ID" value="NZ_JBHRYJ010000001.1"/>
</dbReference>
<keyword evidence="9 15" id="KW-1133">Transmembrane helix</keyword>
<evidence type="ECO:0000256" key="10">
    <source>
        <dbReference type="ARBA" id="ARBA00023136"/>
    </source>
</evidence>
<gene>
    <name evidence="17" type="ORF">ACFOOQ_06605</name>
</gene>
<evidence type="ECO:0000256" key="15">
    <source>
        <dbReference type="SAM" id="Phobius"/>
    </source>
</evidence>
<comment type="caution">
    <text evidence="17">The sequence shown here is derived from an EMBL/GenBank/DDBJ whole genome shotgun (WGS) entry which is preliminary data.</text>
</comment>
<keyword evidence="7" id="KW-0067">ATP-binding</keyword>
<dbReference type="EMBL" id="JBHRYJ010000001">
    <property type="protein sequence ID" value="MFC3675205.1"/>
    <property type="molecule type" value="Genomic_DNA"/>
</dbReference>
<evidence type="ECO:0000313" key="18">
    <source>
        <dbReference type="Proteomes" id="UP001595711"/>
    </source>
</evidence>
<dbReference type="Gene3D" id="3.40.50.300">
    <property type="entry name" value="P-loop containing nucleotide triphosphate hydrolases"/>
    <property type="match status" value="1"/>
</dbReference>
<dbReference type="PANTHER" id="PTHR30572">
    <property type="entry name" value="MEMBRANE COMPONENT OF TRANSPORTER-RELATED"/>
    <property type="match status" value="1"/>
</dbReference>
<dbReference type="SUPFAM" id="SSF52540">
    <property type="entry name" value="P-loop containing nucleoside triphosphate hydrolases"/>
    <property type="match status" value="1"/>
</dbReference>
<evidence type="ECO:0000256" key="8">
    <source>
        <dbReference type="ARBA" id="ARBA00022967"/>
    </source>
</evidence>
<feature type="transmembrane region" description="Helical" evidence="15">
    <location>
        <begin position="636"/>
        <end position="654"/>
    </location>
</feature>
<evidence type="ECO:0000256" key="2">
    <source>
        <dbReference type="ARBA" id="ARBA00022448"/>
    </source>
</evidence>
<feature type="transmembrane region" description="Helical" evidence="15">
    <location>
        <begin position="601"/>
        <end position="624"/>
    </location>
</feature>
<evidence type="ECO:0000256" key="13">
    <source>
        <dbReference type="ARBA" id="ARBA00041199"/>
    </source>
</evidence>
<dbReference type="PANTHER" id="PTHR30572:SF14">
    <property type="entry name" value="MACROLIDE EXPORT ATP-BINDING_PERMEASE PROTEIN MACB"/>
    <property type="match status" value="1"/>
</dbReference>
<dbReference type="Pfam" id="PF00005">
    <property type="entry name" value="ABC_tran"/>
    <property type="match status" value="1"/>
</dbReference>
<keyword evidence="4" id="KW-0997">Cell inner membrane</keyword>
<comment type="similarity">
    <text evidence="12">Belongs to the ABC transporter superfamily. Macrolide exporter (TC 3.A.1.122) family.</text>
</comment>
<dbReference type="InterPro" id="IPR050250">
    <property type="entry name" value="Macrolide_Exporter_MacB"/>
</dbReference>
<accession>A0ABV7VDH0</accession>
<comment type="subcellular location">
    <subcellularLocation>
        <location evidence="1">Cell inner membrane</location>
        <topology evidence="1">Multi-pass membrane protein</topology>
    </subcellularLocation>
</comment>
<keyword evidence="6" id="KW-0547">Nucleotide-binding</keyword>
<protein>
    <recommendedName>
        <fullName evidence="13">Pyoverdine export ATP-binding/permease protein PvdT</fullName>
    </recommendedName>
</protein>
<evidence type="ECO:0000313" key="17">
    <source>
        <dbReference type="EMBL" id="MFC3675205.1"/>
    </source>
</evidence>
<dbReference type="Pfam" id="PF02687">
    <property type="entry name" value="FtsX"/>
    <property type="match status" value="1"/>
</dbReference>
<keyword evidence="3" id="KW-1003">Cell membrane</keyword>
<dbReference type="InterPro" id="IPR017871">
    <property type="entry name" value="ABC_transporter-like_CS"/>
</dbReference>
<keyword evidence="11" id="KW-0046">Antibiotic resistance</keyword>
<keyword evidence="8" id="KW-1278">Translocase</keyword>
<feature type="domain" description="ABC transporter" evidence="16">
    <location>
        <begin position="24"/>
        <end position="262"/>
    </location>
</feature>
<evidence type="ECO:0000256" key="12">
    <source>
        <dbReference type="ARBA" id="ARBA00038388"/>
    </source>
</evidence>
<keyword evidence="18" id="KW-1185">Reference proteome</keyword>